<sequence length="154" mass="17449">MSVPYLSDRQRVEIAIPARLVLGLAACNCFSEPDADEVKKLKDLLLEACVQPLDGLDKKKAGQVARRIERICESCAVDFDQHSALKVGVALYYFLQDLLEREVLVLWEGSSFGEAMQLLMPMFEHGFAEHNVDRSAQKTARRLLTKLQTEGYYR</sequence>
<gene>
    <name evidence="1" type="ORF">UFOVP32_45</name>
    <name evidence="2" type="ORF">UFOVP50_31</name>
</gene>
<organism evidence="1">
    <name type="scientific">uncultured Caudovirales phage</name>
    <dbReference type="NCBI Taxonomy" id="2100421"/>
    <lineage>
        <taxon>Viruses</taxon>
        <taxon>Duplodnaviria</taxon>
        <taxon>Heunggongvirae</taxon>
        <taxon>Uroviricota</taxon>
        <taxon>Caudoviricetes</taxon>
        <taxon>Peduoviridae</taxon>
        <taxon>Maltschvirus</taxon>
        <taxon>Maltschvirus maltsch</taxon>
    </lineage>
</organism>
<evidence type="ECO:0000313" key="2">
    <source>
        <dbReference type="EMBL" id="CAB4123635.1"/>
    </source>
</evidence>
<evidence type="ECO:0000313" key="1">
    <source>
        <dbReference type="EMBL" id="CAB4122625.1"/>
    </source>
</evidence>
<reference evidence="1" key="1">
    <citation type="submission" date="2020-04" db="EMBL/GenBank/DDBJ databases">
        <authorList>
            <person name="Chiriac C."/>
            <person name="Salcher M."/>
            <person name="Ghai R."/>
            <person name="Kavagutti S V."/>
        </authorList>
    </citation>
    <scope>NUCLEOTIDE SEQUENCE</scope>
</reference>
<protein>
    <submittedName>
        <fullName evidence="1">Uncharacterized protein</fullName>
    </submittedName>
</protein>
<name>A0A6J5KMN8_9CAUD</name>
<dbReference type="EMBL" id="LR796160">
    <property type="protein sequence ID" value="CAB4122625.1"/>
    <property type="molecule type" value="Genomic_DNA"/>
</dbReference>
<dbReference type="EMBL" id="LR796173">
    <property type="protein sequence ID" value="CAB4123635.1"/>
    <property type="molecule type" value="Genomic_DNA"/>
</dbReference>
<accession>A0A6J5KMN8</accession>
<proteinExistence type="predicted"/>